<feature type="coiled-coil region" evidence="3">
    <location>
        <begin position="6"/>
        <end position="33"/>
    </location>
</feature>
<dbReference type="Proteomes" id="UP000050488">
    <property type="component" value="Unassembled WGS sequence"/>
</dbReference>
<comment type="caution">
    <text evidence="4">The sequence shown here is derived from an EMBL/GenBank/DDBJ whole genome shotgun (WGS) entry which is preliminary data.</text>
</comment>
<dbReference type="SUPFAM" id="SSF82607">
    <property type="entry name" value="YbaB-like"/>
    <property type="match status" value="1"/>
</dbReference>
<dbReference type="OrthoDB" id="9809370at2"/>
<evidence type="ECO:0000256" key="3">
    <source>
        <dbReference type="SAM" id="Coils"/>
    </source>
</evidence>
<dbReference type="InterPro" id="IPR004401">
    <property type="entry name" value="YbaB/EbfC"/>
</dbReference>
<comment type="function">
    <text evidence="2">Binds to DNA and alters its conformation. May be involved in regulation of gene expression, nucleoid organization and DNA protection.</text>
</comment>
<accession>A0A0Q0YUX8</accession>
<dbReference type="STRING" id="1544413.Clow_01487"/>
<dbReference type="PIRSF" id="PIRSF004555">
    <property type="entry name" value="UCP004555"/>
    <property type="match status" value="1"/>
</dbReference>
<dbReference type="GO" id="GO:0003677">
    <property type="term" value="F:DNA binding"/>
    <property type="evidence" value="ECO:0007669"/>
    <property type="project" value="UniProtKB-UniRule"/>
</dbReference>
<proteinExistence type="inferred from homology"/>
<evidence type="ECO:0000313" key="5">
    <source>
        <dbReference type="Proteomes" id="UP000050488"/>
    </source>
</evidence>
<comment type="similarity">
    <text evidence="2">Belongs to the YbaB/EbfC family.</text>
</comment>
<name>A0A0Q0YUX8_9CORY</name>
<dbReference type="RefSeq" id="WP_055178106.1">
    <property type="nucleotide sequence ID" value="NZ_JAUSQY010000001.1"/>
</dbReference>
<evidence type="ECO:0000256" key="1">
    <source>
        <dbReference type="ARBA" id="ARBA00023125"/>
    </source>
</evidence>
<dbReference type="NCBIfam" id="TIGR00103">
    <property type="entry name" value="DNA_YbaB_EbfC"/>
    <property type="match status" value="1"/>
</dbReference>
<dbReference type="InterPro" id="IPR036894">
    <property type="entry name" value="YbaB-like_sf"/>
</dbReference>
<comment type="subunit">
    <text evidence="2">Homodimer.</text>
</comment>
<dbReference type="Pfam" id="PF02575">
    <property type="entry name" value="YbaB_DNA_bd"/>
    <property type="match status" value="1"/>
</dbReference>
<sequence length="108" mass="11151">MSQPDMQSILQQAQQMQLQLQQAQKELLASEVSGSAGNGLVTITMTGGGEVKDVQISPEVVDPEDVDTLQDLITGAFADAHKKVGELAETKMGPLSQGLGGGLGGMLG</sequence>
<dbReference type="PANTHER" id="PTHR33449:SF1">
    <property type="entry name" value="NUCLEOID-ASSOCIATED PROTEIN YBAB"/>
    <property type="match status" value="1"/>
</dbReference>
<comment type="subcellular location">
    <subcellularLocation>
        <location evidence="2">Cytoplasm</location>
        <location evidence="2">Nucleoid</location>
    </subcellularLocation>
</comment>
<gene>
    <name evidence="4" type="ORF">Clow_01487</name>
</gene>
<organism evidence="4 5">
    <name type="scientific">Corynebacterium lowii</name>
    <dbReference type="NCBI Taxonomy" id="1544413"/>
    <lineage>
        <taxon>Bacteria</taxon>
        <taxon>Bacillati</taxon>
        <taxon>Actinomycetota</taxon>
        <taxon>Actinomycetes</taxon>
        <taxon>Mycobacteriales</taxon>
        <taxon>Corynebacteriaceae</taxon>
        <taxon>Corynebacterium</taxon>
    </lineage>
</organism>
<dbReference type="PANTHER" id="PTHR33449">
    <property type="entry name" value="NUCLEOID-ASSOCIATED PROTEIN YBAB"/>
    <property type="match status" value="1"/>
</dbReference>
<keyword evidence="2" id="KW-0963">Cytoplasm</keyword>
<reference evidence="4 5" key="1">
    <citation type="submission" date="2015-10" db="EMBL/GenBank/DDBJ databases">
        <title>Corynebacteirum lowii and Corynebacterium oculi species nova, derived from human clinical disease and and emended description of Corynebacterium mastiditis.</title>
        <authorList>
            <person name="Bernard K."/>
            <person name="Pacheco A.L."/>
            <person name="Mcdougall C."/>
            <person name="Burtx T."/>
            <person name="Weibe D."/>
            <person name="Tyler S."/>
            <person name="Olson A.B."/>
            <person name="Cnockaert M."/>
            <person name="Eguchi H."/>
            <person name="Kuwahara T."/>
            <person name="Nakayama-Imaohji H."/>
            <person name="Boudewijins M."/>
            <person name="Van Hoecke F."/>
            <person name="Bernier A.-M."/>
            <person name="Vandamme P."/>
        </authorList>
    </citation>
    <scope>NUCLEOTIDE SEQUENCE [LARGE SCALE GENOMIC DNA]</scope>
    <source>
        <strain evidence="4 5">NML 130206</strain>
    </source>
</reference>
<dbReference type="GO" id="GO:0005829">
    <property type="term" value="C:cytosol"/>
    <property type="evidence" value="ECO:0007669"/>
    <property type="project" value="TreeGrafter"/>
</dbReference>
<keyword evidence="1 2" id="KW-0238">DNA-binding</keyword>
<dbReference type="EMBL" id="LKEV01000004">
    <property type="protein sequence ID" value="KQB86134.1"/>
    <property type="molecule type" value="Genomic_DNA"/>
</dbReference>
<dbReference type="AlphaFoldDB" id="A0A0Q0YUX8"/>
<evidence type="ECO:0000313" key="4">
    <source>
        <dbReference type="EMBL" id="KQB86134.1"/>
    </source>
</evidence>
<protein>
    <recommendedName>
        <fullName evidence="2">Nucleoid-associated protein Clow_01487</fullName>
    </recommendedName>
</protein>
<keyword evidence="3" id="KW-0175">Coiled coil</keyword>
<dbReference type="Gene3D" id="3.30.1310.10">
    <property type="entry name" value="Nucleoid-associated protein YbaB-like domain"/>
    <property type="match status" value="1"/>
</dbReference>
<evidence type="ECO:0000256" key="2">
    <source>
        <dbReference type="HAMAP-Rule" id="MF_00274"/>
    </source>
</evidence>
<dbReference type="PATRIC" id="fig|1544413.3.peg.1490"/>
<dbReference type="HAMAP" id="MF_00274">
    <property type="entry name" value="DNA_YbaB_EbfC"/>
    <property type="match status" value="1"/>
</dbReference>
<keyword evidence="5" id="KW-1185">Reference proteome</keyword>
<dbReference type="GO" id="GO:0043590">
    <property type="term" value="C:bacterial nucleoid"/>
    <property type="evidence" value="ECO:0007669"/>
    <property type="project" value="UniProtKB-UniRule"/>
</dbReference>